<reference evidence="1 2" key="1">
    <citation type="journal article" date="2018" name="Sci. Rep.">
        <title>Genomic signatures of local adaptation to the degree of environmental predictability in rotifers.</title>
        <authorList>
            <person name="Franch-Gras L."/>
            <person name="Hahn C."/>
            <person name="Garcia-Roger E.M."/>
            <person name="Carmona M.J."/>
            <person name="Serra M."/>
            <person name="Gomez A."/>
        </authorList>
    </citation>
    <scope>NUCLEOTIDE SEQUENCE [LARGE SCALE GENOMIC DNA]</scope>
    <source>
        <strain evidence="1">HYR1</strain>
    </source>
</reference>
<evidence type="ECO:0000313" key="2">
    <source>
        <dbReference type="Proteomes" id="UP000276133"/>
    </source>
</evidence>
<dbReference type="EMBL" id="REGN01003389">
    <property type="protein sequence ID" value="RNA22855.1"/>
    <property type="molecule type" value="Genomic_DNA"/>
</dbReference>
<keyword evidence="2" id="KW-1185">Reference proteome</keyword>
<accession>A0A3M7RHU4</accession>
<proteinExistence type="predicted"/>
<protein>
    <submittedName>
        <fullName evidence="1">Uncharacterized protein</fullName>
    </submittedName>
</protein>
<name>A0A3M7RHU4_BRAPC</name>
<evidence type="ECO:0000313" key="1">
    <source>
        <dbReference type="EMBL" id="RNA22855.1"/>
    </source>
</evidence>
<organism evidence="1 2">
    <name type="scientific">Brachionus plicatilis</name>
    <name type="common">Marine rotifer</name>
    <name type="synonym">Brachionus muelleri</name>
    <dbReference type="NCBI Taxonomy" id="10195"/>
    <lineage>
        <taxon>Eukaryota</taxon>
        <taxon>Metazoa</taxon>
        <taxon>Spiralia</taxon>
        <taxon>Gnathifera</taxon>
        <taxon>Rotifera</taxon>
        <taxon>Eurotatoria</taxon>
        <taxon>Monogononta</taxon>
        <taxon>Pseudotrocha</taxon>
        <taxon>Ploima</taxon>
        <taxon>Brachionidae</taxon>
        <taxon>Brachionus</taxon>
    </lineage>
</organism>
<dbReference type="Proteomes" id="UP000276133">
    <property type="component" value="Unassembled WGS sequence"/>
</dbReference>
<dbReference type="AlphaFoldDB" id="A0A3M7RHU4"/>
<sequence length="87" mass="9744">MTSSWTWDDLFHLVVLSGPSVLSLLIKIKDKATSVDKTNLELAKKPAQSLTLRQTNVSDRISDDPTFKLVDLSYLSAQVLSPNFCYQ</sequence>
<comment type="caution">
    <text evidence="1">The sequence shown here is derived from an EMBL/GenBank/DDBJ whole genome shotgun (WGS) entry which is preliminary data.</text>
</comment>
<gene>
    <name evidence="1" type="ORF">BpHYR1_052050</name>
</gene>